<dbReference type="RefSeq" id="WP_378102954.1">
    <property type="nucleotide sequence ID" value="NZ_JBHSEP010000039.1"/>
</dbReference>
<gene>
    <name evidence="2" type="ORF">ACFO3S_27685</name>
</gene>
<evidence type="ECO:0000313" key="2">
    <source>
        <dbReference type="EMBL" id="MFC4602030.1"/>
    </source>
</evidence>
<dbReference type="Gene3D" id="3.40.190.10">
    <property type="entry name" value="Periplasmic binding protein-like II"/>
    <property type="match status" value="2"/>
</dbReference>
<dbReference type="Pfam" id="PF01547">
    <property type="entry name" value="SBP_bac_1"/>
    <property type="match status" value="1"/>
</dbReference>
<feature type="region of interest" description="Disordered" evidence="1">
    <location>
        <begin position="1"/>
        <end position="35"/>
    </location>
</feature>
<sequence>MRKQQQQKNSSSNASSEPSASSPSANASSSASPNANLTGTLKVQFIGDFSVEDKTDPKTGVTSKGIHVIKEEFEKQYPGAKVEFITMGWDDYNEKTQTMLQSNAADVYQVPGITKFAEQDLLEPLQPYIDRDQFDLNQYLTGQIDGWKVMGPNDQKTEIYGLPFIGDARLIVYDKQLFDEWGVDYLSESPTPEEVMEKAKKMTGKNPKTGEQNYGITYKAGDAADSVMNINEFKGGQWGTGFLWKDMKVDFNSPTMVDSLNWLVEATKYAPTGVLAGQGSENFLTAKNNIAINLRMAPGFINDIAVSGTQDRFQAALLFKNPTQGMGGMFAGSPFAIGKTSKNKDLAWEWLKFSGSDFFQKYMWESQRNQSMPVIKSAANWDEVKAIPQMSVILQQMSQLWTPRYPYRSGQPRYILSENVEKALLNQVTTKEALDKAQKDSTDWILSQ</sequence>
<keyword evidence="3" id="KW-1185">Reference proteome</keyword>
<organism evidence="2 3">
    <name type="scientific">Cohnella hongkongensis</name>
    <dbReference type="NCBI Taxonomy" id="178337"/>
    <lineage>
        <taxon>Bacteria</taxon>
        <taxon>Bacillati</taxon>
        <taxon>Bacillota</taxon>
        <taxon>Bacilli</taxon>
        <taxon>Bacillales</taxon>
        <taxon>Paenibacillaceae</taxon>
        <taxon>Cohnella</taxon>
    </lineage>
</organism>
<dbReference type="SUPFAM" id="SSF53850">
    <property type="entry name" value="Periplasmic binding protein-like II"/>
    <property type="match status" value="1"/>
</dbReference>
<feature type="compositionally biased region" description="Low complexity" evidence="1">
    <location>
        <begin position="9"/>
        <end position="35"/>
    </location>
</feature>
<reference evidence="3" key="1">
    <citation type="journal article" date="2019" name="Int. J. Syst. Evol. Microbiol.">
        <title>The Global Catalogue of Microorganisms (GCM) 10K type strain sequencing project: providing services to taxonomists for standard genome sequencing and annotation.</title>
        <authorList>
            <consortium name="The Broad Institute Genomics Platform"/>
            <consortium name="The Broad Institute Genome Sequencing Center for Infectious Disease"/>
            <person name="Wu L."/>
            <person name="Ma J."/>
        </authorList>
    </citation>
    <scope>NUCLEOTIDE SEQUENCE [LARGE SCALE GENOMIC DNA]</scope>
    <source>
        <strain evidence="3">CCUG 49571</strain>
    </source>
</reference>
<name>A0ABV9FMD9_9BACL</name>
<proteinExistence type="predicted"/>
<dbReference type="Proteomes" id="UP001596028">
    <property type="component" value="Unassembled WGS sequence"/>
</dbReference>
<evidence type="ECO:0000256" key="1">
    <source>
        <dbReference type="SAM" id="MobiDB-lite"/>
    </source>
</evidence>
<evidence type="ECO:0000313" key="3">
    <source>
        <dbReference type="Proteomes" id="UP001596028"/>
    </source>
</evidence>
<dbReference type="EMBL" id="JBHSEP010000039">
    <property type="protein sequence ID" value="MFC4602030.1"/>
    <property type="molecule type" value="Genomic_DNA"/>
</dbReference>
<dbReference type="PANTHER" id="PTHR43649">
    <property type="entry name" value="ARABINOSE-BINDING PROTEIN-RELATED"/>
    <property type="match status" value="1"/>
</dbReference>
<accession>A0ABV9FMD9</accession>
<dbReference type="InterPro" id="IPR006059">
    <property type="entry name" value="SBP"/>
</dbReference>
<protein>
    <submittedName>
        <fullName evidence="2">Extracellular solute-binding protein</fullName>
    </submittedName>
</protein>
<dbReference type="InterPro" id="IPR050490">
    <property type="entry name" value="Bact_solute-bd_prot1"/>
</dbReference>
<comment type="caution">
    <text evidence="2">The sequence shown here is derived from an EMBL/GenBank/DDBJ whole genome shotgun (WGS) entry which is preliminary data.</text>
</comment>